<organism evidence="9 10">
    <name type="scientific">Morella rubra</name>
    <name type="common">Chinese bayberry</name>
    <dbReference type="NCBI Taxonomy" id="262757"/>
    <lineage>
        <taxon>Eukaryota</taxon>
        <taxon>Viridiplantae</taxon>
        <taxon>Streptophyta</taxon>
        <taxon>Embryophyta</taxon>
        <taxon>Tracheophyta</taxon>
        <taxon>Spermatophyta</taxon>
        <taxon>Magnoliopsida</taxon>
        <taxon>eudicotyledons</taxon>
        <taxon>Gunneridae</taxon>
        <taxon>Pentapetalae</taxon>
        <taxon>rosids</taxon>
        <taxon>fabids</taxon>
        <taxon>Fagales</taxon>
        <taxon>Myricaceae</taxon>
        <taxon>Morella</taxon>
    </lineage>
</organism>
<keyword evidence="2" id="KW-0805">Transcription regulation</keyword>
<dbReference type="OrthoDB" id="6270329at2759"/>
<feature type="compositionally biased region" description="Polar residues" evidence="6">
    <location>
        <begin position="538"/>
        <end position="562"/>
    </location>
</feature>
<comment type="subunit">
    <text evidence="1">Homodimers and heterodimers.</text>
</comment>
<evidence type="ECO:0000313" key="10">
    <source>
        <dbReference type="Proteomes" id="UP000516437"/>
    </source>
</evidence>
<feature type="region of interest" description="Disordered" evidence="6">
    <location>
        <begin position="538"/>
        <end position="600"/>
    </location>
</feature>
<feature type="compositionally biased region" description="Basic and acidic residues" evidence="6">
    <location>
        <begin position="568"/>
        <end position="581"/>
    </location>
</feature>
<dbReference type="InterPro" id="IPR000270">
    <property type="entry name" value="PB1_dom"/>
</dbReference>
<keyword evidence="3" id="KW-0238">DNA-binding</keyword>
<feature type="domain" description="RWP-RK" evidence="7">
    <location>
        <begin position="583"/>
        <end position="669"/>
    </location>
</feature>
<dbReference type="PROSITE" id="PS51745">
    <property type="entry name" value="PB1"/>
    <property type="match status" value="1"/>
</dbReference>
<accession>A0A6A1W522</accession>
<protein>
    <submittedName>
        <fullName evidence="9">Protein NLP9</fullName>
    </submittedName>
</protein>
<dbReference type="CDD" id="cd06407">
    <property type="entry name" value="PB1_NLP"/>
    <property type="match status" value="1"/>
</dbReference>
<evidence type="ECO:0000259" key="8">
    <source>
        <dbReference type="PROSITE" id="PS51745"/>
    </source>
</evidence>
<evidence type="ECO:0000256" key="6">
    <source>
        <dbReference type="SAM" id="MobiDB-lite"/>
    </source>
</evidence>
<dbReference type="Gene3D" id="3.10.20.90">
    <property type="entry name" value="Phosphatidylinositol 3-kinase Catalytic Subunit, Chain A, domain 1"/>
    <property type="match status" value="1"/>
</dbReference>
<dbReference type="GO" id="GO:0003700">
    <property type="term" value="F:DNA-binding transcription factor activity"/>
    <property type="evidence" value="ECO:0007669"/>
    <property type="project" value="InterPro"/>
</dbReference>
<feature type="compositionally biased region" description="Low complexity" evidence="6">
    <location>
        <begin position="857"/>
        <end position="881"/>
    </location>
</feature>
<gene>
    <name evidence="9" type="ORF">CJ030_MR3G001101</name>
</gene>
<evidence type="ECO:0000256" key="1">
    <source>
        <dbReference type="ARBA" id="ARBA00011726"/>
    </source>
</evidence>
<name>A0A6A1W522_9ROSI</name>
<comment type="caution">
    <text evidence="9">The sequence shown here is derived from an EMBL/GenBank/DDBJ whole genome shotgun (WGS) entry which is preliminary data.</text>
</comment>
<evidence type="ECO:0000256" key="5">
    <source>
        <dbReference type="ARBA" id="ARBA00023242"/>
    </source>
</evidence>
<dbReference type="InterPro" id="IPR045012">
    <property type="entry name" value="NLP"/>
</dbReference>
<dbReference type="InterPro" id="IPR055081">
    <property type="entry name" value="NLP1-9_GAF"/>
</dbReference>
<feature type="region of interest" description="Disordered" evidence="6">
    <location>
        <begin position="844"/>
        <end position="882"/>
    </location>
</feature>
<dbReference type="Pfam" id="PF02042">
    <property type="entry name" value="RWP-RK"/>
    <property type="match status" value="1"/>
</dbReference>
<dbReference type="Pfam" id="PF22922">
    <property type="entry name" value="GAF_NLP"/>
    <property type="match status" value="1"/>
</dbReference>
<dbReference type="AlphaFoldDB" id="A0A6A1W522"/>
<dbReference type="InterPro" id="IPR003035">
    <property type="entry name" value="RWP-RK_dom"/>
</dbReference>
<dbReference type="EMBL" id="RXIC02000021">
    <property type="protein sequence ID" value="KAB1219416.1"/>
    <property type="molecule type" value="Genomic_DNA"/>
</dbReference>
<dbReference type="InterPro" id="IPR034891">
    <property type="entry name" value="PB1_NLP"/>
</dbReference>
<dbReference type="PROSITE" id="PS51519">
    <property type="entry name" value="RWP_RK"/>
    <property type="match status" value="1"/>
</dbReference>
<proteinExistence type="predicted"/>
<keyword evidence="10" id="KW-1185">Reference proteome</keyword>
<dbReference type="SUPFAM" id="SSF54277">
    <property type="entry name" value="CAD &amp; PB1 domains"/>
    <property type="match status" value="1"/>
</dbReference>
<dbReference type="Proteomes" id="UP000516437">
    <property type="component" value="Chromosome 3"/>
</dbReference>
<evidence type="ECO:0000313" key="9">
    <source>
        <dbReference type="EMBL" id="KAB1219416.1"/>
    </source>
</evidence>
<evidence type="ECO:0000259" key="7">
    <source>
        <dbReference type="PROSITE" id="PS51519"/>
    </source>
</evidence>
<evidence type="ECO:0000256" key="3">
    <source>
        <dbReference type="ARBA" id="ARBA00023125"/>
    </source>
</evidence>
<dbReference type="SMART" id="SM00666">
    <property type="entry name" value="PB1"/>
    <property type="match status" value="1"/>
</dbReference>
<dbReference type="InterPro" id="IPR053793">
    <property type="entry name" value="PB1-like"/>
</dbReference>
<dbReference type="Pfam" id="PF00564">
    <property type="entry name" value="PB1"/>
    <property type="match status" value="1"/>
</dbReference>
<feature type="domain" description="PB1" evidence="8">
    <location>
        <begin position="900"/>
        <end position="982"/>
    </location>
</feature>
<sequence>MSYPSSSREKGTGFLASSKVQMENLVSFEETRNLNLEENFSDLMNFDAYAGWCNSPGAADQIFLSNGYSAFPAIRYGESLDALSLAEQNIGAFPVNEIGGIFNPVGNSFNSGDRVMFQHMDTKYGFSMDSDDAKDLEAPQNNGPFQVNDVLDMENCMVPRPFSWSVDEKMLKALSLFKESAGGGILAQVWVPMRLGDQYVLSTCDQPYLLDQMLSGYREVSRLFTFPAEKRSDSFLGLPGRVFTSKFPEWTSNVRYYNKLEYLRGEHAANHEVRGSIALPVFDSPEMSCCAVLELVTTKEKSNFDAEMEIVCDALQAVNLRTTASPRLRPQCLSKNRRSALAEIIDVLRAVCHAHRLPLALTWIPCCHIEGSGDEITGVQVRESKTKADEKYILCIEETACYVNDRTMEGFVHACLEHHLEVGQGIAGKALQSNHPFFFPDVKTYDISEYPLVHHARKFGLNAAVSIRLRSTYTGDDDYILEFFLPLNMKGSLEQQLLLNNLSGTMQRICKSLRTVSEAELFGSEVSKVGFQEGLTQNFMPMTMPRRNSQSLSDSDVNSTEKMPQKVSDTRNDGIEADSPREQATSGSRRQEKKRSTAEKNVSLSVLQQYFSGSLKDAAKSIGVCPTTLKRICRQHGISRWPSRKINKVNRSLKKIQTVLDSVQGVEGGLKFDPTTGEFVATGSIVQESDSQKSLLFPEKNLHVKNAEPATQNAVSVPSAPGTDGMSSLFKLEVDDFPMGGNQIGHSRSNDIINAGEGELNKPIVSLIDCSKESKFGAIDDVQCKHASLEVAPLSSPGSASLGSYCVDRDENWSLNNGTLKFENSDSHLVPLSSSSLAAADEMDTGDDGIAEHNQPTTSSLTDSSNGSGSMTHGSSSSSQSYDELNHSKVKTSCVDGGSKIIVKAIYREDTIRFKFEPSTGCFQLYEEVAKRFKLQKGTFQLKYLDDEEEWVMLVSDSDLQECLEILDDVGTRIVKFLVRDIPCTISSSGSSDCFLAGGS</sequence>
<evidence type="ECO:0000256" key="2">
    <source>
        <dbReference type="ARBA" id="ARBA00023015"/>
    </source>
</evidence>
<keyword evidence="5" id="KW-0539">Nucleus</keyword>
<keyword evidence="4" id="KW-0804">Transcription</keyword>
<dbReference type="PANTHER" id="PTHR32002:SF41">
    <property type="entry name" value="PROTEIN NLP8"/>
    <property type="match status" value="1"/>
</dbReference>
<reference evidence="9 10" key="1">
    <citation type="journal article" date="2019" name="Plant Biotechnol. J.">
        <title>The red bayberry genome and genetic basis of sex determination.</title>
        <authorList>
            <person name="Jia H.M."/>
            <person name="Jia H.J."/>
            <person name="Cai Q.L."/>
            <person name="Wang Y."/>
            <person name="Zhao H.B."/>
            <person name="Yang W.F."/>
            <person name="Wang G.Y."/>
            <person name="Li Y.H."/>
            <person name="Zhan D.L."/>
            <person name="Shen Y.T."/>
            <person name="Niu Q.F."/>
            <person name="Chang L."/>
            <person name="Qiu J."/>
            <person name="Zhao L."/>
            <person name="Xie H.B."/>
            <person name="Fu W.Y."/>
            <person name="Jin J."/>
            <person name="Li X.W."/>
            <person name="Jiao Y."/>
            <person name="Zhou C.C."/>
            <person name="Tu T."/>
            <person name="Chai C.Y."/>
            <person name="Gao J.L."/>
            <person name="Fan L.J."/>
            <person name="van de Weg E."/>
            <person name="Wang J.Y."/>
            <person name="Gao Z.S."/>
        </authorList>
    </citation>
    <scope>NUCLEOTIDE SEQUENCE [LARGE SCALE GENOMIC DNA]</scope>
    <source>
        <tissue evidence="9">Leaves</tissue>
    </source>
</reference>
<dbReference type="PANTHER" id="PTHR32002">
    <property type="entry name" value="PROTEIN NLP8"/>
    <property type="match status" value="1"/>
</dbReference>
<dbReference type="GO" id="GO:0003677">
    <property type="term" value="F:DNA binding"/>
    <property type="evidence" value="ECO:0007669"/>
    <property type="project" value="UniProtKB-KW"/>
</dbReference>
<evidence type="ECO:0000256" key="4">
    <source>
        <dbReference type="ARBA" id="ARBA00023163"/>
    </source>
</evidence>